<name>A0A8T0GS91_CERPU</name>
<dbReference type="Gene3D" id="3.80.10.10">
    <property type="entry name" value="Ribonuclease Inhibitor"/>
    <property type="match status" value="1"/>
</dbReference>
<reference evidence="1" key="1">
    <citation type="submission" date="2020-06" db="EMBL/GenBank/DDBJ databases">
        <title>WGS assembly of Ceratodon purpureus strain R40.</title>
        <authorList>
            <person name="Carey S.B."/>
            <person name="Jenkins J."/>
            <person name="Shu S."/>
            <person name="Lovell J.T."/>
            <person name="Sreedasyam A."/>
            <person name="Maumus F."/>
            <person name="Tiley G.P."/>
            <person name="Fernandez-Pozo N."/>
            <person name="Barry K."/>
            <person name="Chen C."/>
            <person name="Wang M."/>
            <person name="Lipzen A."/>
            <person name="Daum C."/>
            <person name="Saski C.A."/>
            <person name="Payton A.C."/>
            <person name="Mcbreen J.C."/>
            <person name="Conrad R.E."/>
            <person name="Kollar L.M."/>
            <person name="Olsson S."/>
            <person name="Huttunen S."/>
            <person name="Landis J.B."/>
            <person name="Wickett N.J."/>
            <person name="Johnson M.G."/>
            <person name="Rensing S.A."/>
            <person name="Grimwood J."/>
            <person name="Schmutz J."/>
            <person name="Mcdaniel S.F."/>
        </authorList>
    </citation>
    <scope>NUCLEOTIDE SEQUENCE</scope>
    <source>
        <strain evidence="1">R40</strain>
    </source>
</reference>
<keyword evidence="2" id="KW-1185">Reference proteome</keyword>
<sequence length="94" mass="10139">MQAILGAWNTSTPNPESNLAGWNSAQKYPCEQEDGIGIPNWRGVQCITRIKCQLNVTTSIWECSSFIVALTLQSASITGSLPPEIGNISTLTTL</sequence>
<evidence type="ECO:0000313" key="2">
    <source>
        <dbReference type="Proteomes" id="UP000822688"/>
    </source>
</evidence>
<evidence type="ECO:0000313" key="1">
    <source>
        <dbReference type="EMBL" id="KAG0561219.1"/>
    </source>
</evidence>
<dbReference type="EMBL" id="CM026430">
    <property type="protein sequence ID" value="KAG0561219.1"/>
    <property type="molecule type" value="Genomic_DNA"/>
</dbReference>
<organism evidence="1 2">
    <name type="scientific">Ceratodon purpureus</name>
    <name type="common">Fire moss</name>
    <name type="synonym">Dicranum purpureum</name>
    <dbReference type="NCBI Taxonomy" id="3225"/>
    <lineage>
        <taxon>Eukaryota</taxon>
        <taxon>Viridiplantae</taxon>
        <taxon>Streptophyta</taxon>
        <taxon>Embryophyta</taxon>
        <taxon>Bryophyta</taxon>
        <taxon>Bryophytina</taxon>
        <taxon>Bryopsida</taxon>
        <taxon>Dicranidae</taxon>
        <taxon>Pseudoditrichales</taxon>
        <taxon>Ditrichaceae</taxon>
        <taxon>Ceratodon</taxon>
    </lineage>
</organism>
<protein>
    <submittedName>
        <fullName evidence="1">Uncharacterized protein</fullName>
    </submittedName>
</protein>
<dbReference type="AlphaFoldDB" id="A0A8T0GS91"/>
<dbReference type="Proteomes" id="UP000822688">
    <property type="component" value="Chromosome 9"/>
</dbReference>
<accession>A0A8T0GS91</accession>
<dbReference type="InterPro" id="IPR032675">
    <property type="entry name" value="LRR_dom_sf"/>
</dbReference>
<proteinExistence type="predicted"/>
<comment type="caution">
    <text evidence="1">The sequence shown here is derived from an EMBL/GenBank/DDBJ whole genome shotgun (WGS) entry which is preliminary data.</text>
</comment>
<gene>
    <name evidence="1" type="ORF">KC19_9G046500</name>
</gene>